<proteinExistence type="predicted"/>
<evidence type="ECO:0000256" key="1">
    <source>
        <dbReference type="ARBA" id="ARBA00001946"/>
    </source>
</evidence>
<dbReference type="PANTHER" id="PTHR12358:SF106">
    <property type="entry name" value="LIPID KINASE YEGS"/>
    <property type="match status" value="1"/>
</dbReference>
<evidence type="ECO:0000313" key="13">
    <source>
        <dbReference type="EMBL" id="EJW96359.1"/>
    </source>
</evidence>
<evidence type="ECO:0000256" key="5">
    <source>
        <dbReference type="ARBA" id="ARBA00022741"/>
    </source>
</evidence>
<dbReference type="AlphaFoldDB" id="J9GA94"/>
<comment type="caution">
    <text evidence="13">The sequence shown here is derived from an EMBL/GenBank/DDBJ whole genome shotgun (WGS) entry which is preliminary data.</text>
</comment>
<keyword evidence="5" id="KW-0547">Nucleotide-binding</keyword>
<evidence type="ECO:0000256" key="10">
    <source>
        <dbReference type="ARBA" id="ARBA00023209"/>
    </source>
</evidence>
<evidence type="ECO:0000256" key="8">
    <source>
        <dbReference type="ARBA" id="ARBA00022842"/>
    </source>
</evidence>
<dbReference type="InterPro" id="IPR016064">
    <property type="entry name" value="NAD/diacylglycerol_kinase_sf"/>
</dbReference>
<evidence type="ECO:0000256" key="11">
    <source>
        <dbReference type="ARBA" id="ARBA00023264"/>
    </source>
</evidence>
<reference evidence="13" key="1">
    <citation type="journal article" date="2012" name="PLoS ONE">
        <title>Gene sets for utilization of primary and secondary nutrition supplies in the distal gut of endangered iberian lynx.</title>
        <authorList>
            <person name="Alcaide M."/>
            <person name="Messina E."/>
            <person name="Richter M."/>
            <person name="Bargiela R."/>
            <person name="Peplies J."/>
            <person name="Huws S.A."/>
            <person name="Newbold C.J."/>
            <person name="Golyshin P.N."/>
            <person name="Simon M.A."/>
            <person name="Lopez G."/>
            <person name="Yakimov M.M."/>
            <person name="Ferrer M."/>
        </authorList>
    </citation>
    <scope>NUCLEOTIDE SEQUENCE</scope>
</reference>
<dbReference type="Pfam" id="PF19279">
    <property type="entry name" value="YegS_C"/>
    <property type="match status" value="1"/>
</dbReference>
<dbReference type="PROSITE" id="PS50146">
    <property type="entry name" value="DAGK"/>
    <property type="match status" value="1"/>
</dbReference>
<keyword evidence="7" id="KW-0067">ATP-binding</keyword>
<evidence type="ECO:0000256" key="2">
    <source>
        <dbReference type="ARBA" id="ARBA00022516"/>
    </source>
</evidence>
<dbReference type="PANTHER" id="PTHR12358">
    <property type="entry name" value="SPHINGOSINE KINASE"/>
    <property type="match status" value="1"/>
</dbReference>
<keyword evidence="2" id="KW-0444">Lipid biosynthesis</keyword>
<evidence type="ECO:0000256" key="6">
    <source>
        <dbReference type="ARBA" id="ARBA00022777"/>
    </source>
</evidence>
<dbReference type="InterPro" id="IPR017438">
    <property type="entry name" value="ATP-NAD_kinase_N"/>
</dbReference>
<keyword evidence="6 13" id="KW-0418">Kinase</keyword>
<keyword evidence="11" id="KW-1208">Phospholipid metabolism</keyword>
<accession>J9GA94</accession>
<evidence type="ECO:0000259" key="12">
    <source>
        <dbReference type="PROSITE" id="PS50146"/>
    </source>
</evidence>
<dbReference type="SUPFAM" id="SSF111331">
    <property type="entry name" value="NAD kinase/diacylglycerol kinase-like"/>
    <property type="match status" value="1"/>
</dbReference>
<dbReference type="GO" id="GO:0016301">
    <property type="term" value="F:kinase activity"/>
    <property type="evidence" value="ECO:0007669"/>
    <property type="project" value="UniProtKB-KW"/>
</dbReference>
<evidence type="ECO:0000256" key="7">
    <source>
        <dbReference type="ARBA" id="ARBA00022840"/>
    </source>
</evidence>
<dbReference type="Gene3D" id="3.40.50.10330">
    <property type="entry name" value="Probable inorganic polyphosphate/atp-NAD kinase, domain 1"/>
    <property type="match status" value="1"/>
</dbReference>
<dbReference type="Gene3D" id="2.60.200.40">
    <property type="match status" value="1"/>
</dbReference>
<dbReference type="InterPro" id="IPR005218">
    <property type="entry name" value="Diacylglycerol/lipid_kinase"/>
</dbReference>
<feature type="domain" description="DAGKc" evidence="12">
    <location>
        <begin position="1"/>
        <end position="129"/>
    </location>
</feature>
<gene>
    <name evidence="13" type="ORF">EVA_15532</name>
</gene>
<keyword evidence="3" id="KW-0808">Transferase</keyword>
<keyword evidence="8" id="KW-0460">Magnesium</keyword>
<evidence type="ECO:0000256" key="3">
    <source>
        <dbReference type="ARBA" id="ARBA00022679"/>
    </source>
</evidence>
<evidence type="ECO:0000256" key="9">
    <source>
        <dbReference type="ARBA" id="ARBA00023098"/>
    </source>
</evidence>
<dbReference type="InterPro" id="IPR050187">
    <property type="entry name" value="Lipid_Phosphate_FormReg"/>
</dbReference>
<organism evidence="13">
    <name type="scientific">gut metagenome</name>
    <dbReference type="NCBI Taxonomy" id="749906"/>
    <lineage>
        <taxon>unclassified sequences</taxon>
        <taxon>metagenomes</taxon>
        <taxon>organismal metagenomes</taxon>
    </lineage>
</organism>
<dbReference type="EMBL" id="AMCI01005322">
    <property type="protein sequence ID" value="EJW96359.1"/>
    <property type="molecule type" value="Genomic_DNA"/>
</dbReference>
<protein>
    <submittedName>
        <fullName evidence="13">Diacylglycerol kinase catalytic region</fullName>
    </submittedName>
</protein>
<comment type="cofactor">
    <cofactor evidence="1">
        <name>Mg(2+)</name>
        <dbReference type="ChEBI" id="CHEBI:18420"/>
    </cofactor>
</comment>
<dbReference type="GO" id="GO:0005886">
    <property type="term" value="C:plasma membrane"/>
    <property type="evidence" value="ECO:0007669"/>
    <property type="project" value="TreeGrafter"/>
</dbReference>
<dbReference type="SMART" id="SM00046">
    <property type="entry name" value="DAGKc"/>
    <property type="match status" value="1"/>
</dbReference>
<dbReference type="InterPro" id="IPR045540">
    <property type="entry name" value="YegS/DAGK_C"/>
</dbReference>
<keyword evidence="10" id="KW-0594">Phospholipid biosynthesis</keyword>
<dbReference type="GO" id="GO:0046872">
    <property type="term" value="F:metal ion binding"/>
    <property type="evidence" value="ECO:0007669"/>
    <property type="project" value="UniProtKB-KW"/>
</dbReference>
<keyword evidence="9" id="KW-0443">Lipid metabolism</keyword>
<dbReference type="NCBIfam" id="TIGR00147">
    <property type="entry name" value="YegS/Rv2252/BmrU family lipid kinase"/>
    <property type="match status" value="1"/>
</dbReference>
<evidence type="ECO:0000256" key="4">
    <source>
        <dbReference type="ARBA" id="ARBA00022723"/>
    </source>
</evidence>
<dbReference type="GO" id="GO:0005524">
    <property type="term" value="F:ATP binding"/>
    <property type="evidence" value="ECO:0007669"/>
    <property type="project" value="UniProtKB-KW"/>
</dbReference>
<name>J9GA94_9ZZZZ</name>
<keyword evidence="4" id="KW-0479">Metal-binding</keyword>
<dbReference type="GO" id="GO:0008654">
    <property type="term" value="P:phospholipid biosynthetic process"/>
    <property type="evidence" value="ECO:0007669"/>
    <property type="project" value="UniProtKB-KW"/>
</dbReference>
<dbReference type="InterPro" id="IPR001206">
    <property type="entry name" value="Diacylglycerol_kinase_cat_dom"/>
</dbReference>
<dbReference type="Pfam" id="PF00781">
    <property type="entry name" value="DAGK_cat"/>
    <property type="match status" value="1"/>
</dbReference>
<sequence length="340" mass="37672">MKQRILFIINPISGTKNKKAILGTIADHLDDERFEYETAMTEYAGHAEELAKAAVTKGIDIVAAVGGDGTVNEVARAVVHSNTALAIIPCGSGNGLARHLQIPMNAAKAIEVINRNHVADLDYGKINEHPFFCTCGMGFDAFISLKFAQSKKRGFMTYIDNTLREGVKYKSETYTITTEEGTFEENAFLIACANASQYGNNAYIAPKASMEDGLMDIIIMKPFSTIEAPQIIMQLFNKTLPSNNHVEVMQARKLHISRPNEGAIHCDGDPMMMGKELDIELFQKSFKAVVNLQTEEGSILPNPIPFFSQMTLDLFKVMNTHLNHMNSHLAQMKNKMKPKP</sequence>